<organism evidence="3 4">
    <name type="scientific">Halioxenophilus aromaticivorans</name>
    <dbReference type="NCBI Taxonomy" id="1306992"/>
    <lineage>
        <taxon>Bacteria</taxon>
        <taxon>Pseudomonadati</taxon>
        <taxon>Pseudomonadota</taxon>
        <taxon>Gammaproteobacteria</taxon>
        <taxon>Alteromonadales</taxon>
        <taxon>Alteromonadaceae</taxon>
        <taxon>Halioxenophilus</taxon>
    </lineage>
</organism>
<proteinExistence type="predicted"/>
<feature type="transmembrane region" description="Helical" evidence="2">
    <location>
        <begin position="14"/>
        <end position="35"/>
    </location>
</feature>
<dbReference type="SUPFAM" id="SSF53300">
    <property type="entry name" value="vWA-like"/>
    <property type="match status" value="1"/>
</dbReference>
<evidence type="ECO:0000313" key="3">
    <source>
        <dbReference type="EMBL" id="GAA4951021.1"/>
    </source>
</evidence>
<feature type="coiled-coil region" evidence="1">
    <location>
        <begin position="76"/>
        <end position="138"/>
    </location>
</feature>
<keyword evidence="2" id="KW-0472">Membrane</keyword>
<evidence type="ECO:0000256" key="1">
    <source>
        <dbReference type="SAM" id="Coils"/>
    </source>
</evidence>
<keyword evidence="1" id="KW-0175">Coiled coil</keyword>
<name>A0AAV3U6D8_9ALTE</name>
<evidence type="ECO:0000256" key="2">
    <source>
        <dbReference type="SAM" id="Phobius"/>
    </source>
</evidence>
<dbReference type="InterPro" id="IPR036465">
    <property type="entry name" value="vWFA_dom_sf"/>
</dbReference>
<dbReference type="Proteomes" id="UP001409585">
    <property type="component" value="Unassembled WGS sequence"/>
</dbReference>
<reference evidence="4" key="1">
    <citation type="journal article" date="2019" name="Int. J. Syst. Evol. Microbiol.">
        <title>The Global Catalogue of Microorganisms (GCM) 10K type strain sequencing project: providing services to taxonomists for standard genome sequencing and annotation.</title>
        <authorList>
            <consortium name="The Broad Institute Genomics Platform"/>
            <consortium name="The Broad Institute Genome Sequencing Center for Infectious Disease"/>
            <person name="Wu L."/>
            <person name="Ma J."/>
        </authorList>
    </citation>
    <scope>NUCLEOTIDE SEQUENCE [LARGE SCALE GENOMIC DNA]</scope>
    <source>
        <strain evidence="4">JCM 19134</strain>
    </source>
</reference>
<protein>
    <recommendedName>
        <fullName evidence="5">VWA domain-containing protein</fullName>
    </recommendedName>
</protein>
<keyword evidence="2" id="KW-1133">Transmembrane helix</keyword>
<keyword evidence="2" id="KW-0812">Transmembrane</keyword>
<dbReference type="EMBL" id="BAABLX010000029">
    <property type="protein sequence ID" value="GAA4951021.1"/>
    <property type="molecule type" value="Genomic_DNA"/>
</dbReference>
<comment type="caution">
    <text evidence="3">The sequence shown here is derived from an EMBL/GenBank/DDBJ whole genome shotgun (WGS) entry which is preliminary data.</text>
</comment>
<keyword evidence="4" id="KW-1185">Reference proteome</keyword>
<gene>
    <name evidence="3" type="ORF">GCM10025791_34260</name>
</gene>
<evidence type="ECO:0008006" key="5">
    <source>
        <dbReference type="Google" id="ProtNLM"/>
    </source>
</evidence>
<sequence length="336" mass="38074">MTIRRRERRSSEEASMSFLDVVCCGFGAIVLLLMITKNVQPTSLEQSEVQLDGQVADLQQKLFAIRGETQVFNRAMTAKHEQLDDIEKRIAILRAQLEDEQQSYALLQANASSSNDEQGRLERALQALTAEMQRLLGENHTSQNSLIGGIPVDSEYIVFIIDTSGSMYNYAWGRMINEMINILDIYPSVKGIQVMNDMGDYMFTNYRGKWIPDTPGRRDVIIKRLATWNPFSNSSPVEGIQKAIRTYYDPDKKISLYVLGDEFTGKSIGDVIDTVNRINRQRDDGENLVRIHAVGFPVQFSRPSNLQTTGIRFAALMRELTRQNGGTFVGLNDFRQ</sequence>
<dbReference type="RefSeq" id="WP_345425204.1">
    <property type="nucleotide sequence ID" value="NZ_AP031496.1"/>
</dbReference>
<evidence type="ECO:0000313" key="4">
    <source>
        <dbReference type="Proteomes" id="UP001409585"/>
    </source>
</evidence>
<accession>A0AAV3U6D8</accession>
<dbReference type="AlphaFoldDB" id="A0AAV3U6D8"/>